<sequence>MDKVQKFISENQHQFGYIMQEASRQWIKKNPSGALTVGTCNAFIEHYGSYHQILDKLERYEEVLKDIAKLSKYEGNQWYENLKKVLED</sequence>
<protein>
    <submittedName>
        <fullName evidence="1">Uncharacterized protein</fullName>
    </submittedName>
</protein>
<organism evidence="1 2">
    <name type="scientific">Priestia megaterium</name>
    <name type="common">Bacillus megaterium</name>
    <dbReference type="NCBI Taxonomy" id="1404"/>
    <lineage>
        <taxon>Bacteria</taxon>
        <taxon>Bacillati</taxon>
        <taxon>Bacillota</taxon>
        <taxon>Bacilli</taxon>
        <taxon>Bacillales</taxon>
        <taxon>Bacillaceae</taxon>
        <taxon>Priestia</taxon>
    </lineage>
</organism>
<proteinExistence type="predicted"/>
<dbReference type="AlphaFoldDB" id="A0AAX6BDM0"/>
<accession>A0AAX6BDM0</accession>
<reference evidence="1" key="1">
    <citation type="journal article" date="2024" name="Appl Microbiol">
        <title>Effect of kuratsuki Bacillus and Priestia on Taste of Sake.</title>
        <authorList>
            <person name="Kobayashi K."/>
            <person name="Nishida H."/>
        </authorList>
    </citation>
    <scope>NUCLEOTIDE SEQUENCE</scope>
    <source>
        <strain evidence="1">B-12</strain>
    </source>
</reference>
<gene>
    <name evidence="1" type="ORF">ShirakiTB12_02670</name>
</gene>
<dbReference type="EMBL" id="BSYK01000001">
    <property type="protein sequence ID" value="GMG71799.1"/>
    <property type="molecule type" value="Genomic_DNA"/>
</dbReference>
<evidence type="ECO:0000313" key="1">
    <source>
        <dbReference type="EMBL" id="GMG71799.1"/>
    </source>
</evidence>
<evidence type="ECO:0000313" key="2">
    <source>
        <dbReference type="Proteomes" id="UP001165240"/>
    </source>
</evidence>
<comment type="caution">
    <text evidence="1">The sequence shown here is derived from an EMBL/GenBank/DDBJ whole genome shotgun (WGS) entry which is preliminary data.</text>
</comment>
<dbReference type="Proteomes" id="UP001165240">
    <property type="component" value="Unassembled WGS sequence"/>
</dbReference>
<name>A0AAX6BDM0_PRIMG</name>